<reference evidence="4" key="1">
    <citation type="submission" date="2020-10" db="EMBL/GenBank/DDBJ databases">
        <authorList>
            <person name="Gilroy R."/>
        </authorList>
    </citation>
    <scope>NUCLEOTIDE SEQUENCE</scope>
    <source>
        <strain evidence="4">ChiGjej1B1-1684</strain>
    </source>
</reference>
<feature type="domain" description="Dockerin" evidence="3">
    <location>
        <begin position="616"/>
        <end position="681"/>
    </location>
</feature>
<name>A0A9D1LX60_9FIRM</name>
<evidence type="ECO:0000313" key="4">
    <source>
        <dbReference type="EMBL" id="HIU49651.1"/>
    </source>
</evidence>
<keyword evidence="2" id="KW-0732">Signal</keyword>
<gene>
    <name evidence="4" type="ORF">IAD22_01380</name>
</gene>
<organism evidence="4 5">
    <name type="scientific">Candidatus Limousia pullorum</name>
    <dbReference type="NCBI Taxonomy" id="2840860"/>
    <lineage>
        <taxon>Bacteria</taxon>
        <taxon>Bacillati</taxon>
        <taxon>Bacillota</taxon>
        <taxon>Clostridia</taxon>
        <taxon>Eubacteriales</taxon>
        <taxon>Oscillospiraceae</taxon>
        <taxon>Oscillospiraceae incertae sedis</taxon>
        <taxon>Candidatus Limousia</taxon>
    </lineage>
</organism>
<dbReference type="Pfam" id="PF00404">
    <property type="entry name" value="Dockerin_1"/>
    <property type="match status" value="1"/>
</dbReference>
<evidence type="ECO:0000259" key="3">
    <source>
        <dbReference type="PROSITE" id="PS51766"/>
    </source>
</evidence>
<dbReference type="EMBL" id="DVNG01000019">
    <property type="protein sequence ID" value="HIU49651.1"/>
    <property type="molecule type" value="Genomic_DNA"/>
</dbReference>
<dbReference type="GO" id="GO:0000272">
    <property type="term" value="P:polysaccharide catabolic process"/>
    <property type="evidence" value="ECO:0007669"/>
    <property type="project" value="InterPro"/>
</dbReference>
<keyword evidence="1" id="KW-0677">Repeat</keyword>
<dbReference type="InterPro" id="IPR002105">
    <property type="entry name" value="Dockerin_1_rpt"/>
</dbReference>
<sequence>MKKVFAAFLAVMLLAQTLFISVSAEENNADVTVDKAISETAQYIMNNSKSDWEVLALLRSNQTIEDTAFAEEYYTGIQNKLKETDSPILSGSETQLTDNSKAILTLSAMGINCTDISGYNIVEPLSNIENIKIQGINSAVYALMALDAGGYTTSDSETRTKLIEYILSDQMENGAWAFSKIWSPNGDVDITAMAVQSLAPYVSVNDSVKTAVEKAVNYLSQQQLENGGYTSYGNENCETVAQVIIALTALGKDPASEEAFVKVNGGLVDNMLSFYKDGGGFSHTKDGDVNGMATVQAMLALDSLKLYENGRTLYDMVPEMFTVTAVTTTGYLLKDTTLEYGSEWIVFALARLDQQIAQSGVFDSYVESVKAEIAKTGPVLDTDSGYLTDNARTIIALTSLGIDCTNIDGVNIVEPLSNMDIIKEQGVNSAIYSLLALNTANYTTSDEDLNNKLVNYILDERLENGTWAYSVIWSPNGDIDLTAMAVQALAPYYNRNPEVKNAVDTAMKFLKEQQSEFGYYVSFGNTSSSSTAQVICALQEMGRDSFTDSEFTVNNVSLVEALLAFSSNEGGFSNILGKDPDKFSTTQAMYAITSVARTLTGKTSLYDMTDVLDKSQSTAIGDVDGNGVTDIQDVTMVQKYLANLEELSEDALKTADVDGNSVVDIKDVTAIQKYIAGNKAA</sequence>
<accession>A0A9D1LX60</accession>
<dbReference type="InterPro" id="IPR001330">
    <property type="entry name" value="Prenyltrans"/>
</dbReference>
<dbReference type="Pfam" id="PF00432">
    <property type="entry name" value="Prenyltrans"/>
    <property type="match status" value="2"/>
</dbReference>
<dbReference type="InterPro" id="IPR036439">
    <property type="entry name" value="Dockerin_dom_sf"/>
</dbReference>
<evidence type="ECO:0000313" key="5">
    <source>
        <dbReference type="Proteomes" id="UP000824118"/>
    </source>
</evidence>
<proteinExistence type="predicted"/>
<dbReference type="Proteomes" id="UP000824118">
    <property type="component" value="Unassembled WGS sequence"/>
</dbReference>
<evidence type="ECO:0000256" key="2">
    <source>
        <dbReference type="SAM" id="SignalP"/>
    </source>
</evidence>
<dbReference type="InterPro" id="IPR051588">
    <property type="entry name" value="Cobalamin_Transport"/>
</dbReference>
<dbReference type="SUPFAM" id="SSF48239">
    <property type="entry name" value="Terpenoid cyclases/Protein prenyltransferases"/>
    <property type="match status" value="2"/>
</dbReference>
<dbReference type="Gene3D" id="1.50.10.20">
    <property type="match status" value="2"/>
</dbReference>
<dbReference type="PANTHER" id="PTHR10559:SF18">
    <property type="entry name" value="TRANSCOBALAMIN II"/>
    <property type="match status" value="1"/>
</dbReference>
<evidence type="ECO:0000256" key="1">
    <source>
        <dbReference type="ARBA" id="ARBA00022737"/>
    </source>
</evidence>
<feature type="signal peptide" evidence="2">
    <location>
        <begin position="1"/>
        <end position="24"/>
    </location>
</feature>
<protein>
    <recommendedName>
        <fullName evidence="3">Dockerin domain-containing protein</fullName>
    </recommendedName>
</protein>
<dbReference type="SUPFAM" id="SSF63446">
    <property type="entry name" value="Type I dockerin domain"/>
    <property type="match status" value="1"/>
</dbReference>
<dbReference type="GO" id="GO:0004553">
    <property type="term" value="F:hydrolase activity, hydrolyzing O-glycosyl compounds"/>
    <property type="evidence" value="ECO:0007669"/>
    <property type="project" value="InterPro"/>
</dbReference>
<feature type="chain" id="PRO_5039220037" description="Dockerin domain-containing protein" evidence="2">
    <location>
        <begin position="25"/>
        <end position="681"/>
    </location>
</feature>
<dbReference type="CDD" id="cd14256">
    <property type="entry name" value="Dockerin_I"/>
    <property type="match status" value="1"/>
</dbReference>
<reference evidence="4" key="2">
    <citation type="journal article" date="2021" name="PeerJ">
        <title>Extensive microbial diversity within the chicken gut microbiome revealed by metagenomics and culture.</title>
        <authorList>
            <person name="Gilroy R."/>
            <person name="Ravi A."/>
            <person name="Getino M."/>
            <person name="Pursley I."/>
            <person name="Horton D.L."/>
            <person name="Alikhan N.F."/>
            <person name="Baker D."/>
            <person name="Gharbi K."/>
            <person name="Hall N."/>
            <person name="Watson M."/>
            <person name="Adriaenssens E.M."/>
            <person name="Foster-Nyarko E."/>
            <person name="Jarju S."/>
            <person name="Secka A."/>
            <person name="Antonio M."/>
            <person name="Oren A."/>
            <person name="Chaudhuri R.R."/>
            <person name="La Ragione R."/>
            <person name="Hildebrand F."/>
            <person name="Pallen M.J."/>
        </authorList>
    </citation>
    <scope>NUCLEOTIDE SEQUENCE</scope>
    <source>
        <strain evidence="4">ChiGjej1B1-1684</strain>
    </source>
</reference>
<dbReference type="PANTHER" id="PTHR10559">
    <property type="entry name" value="TRANSCOBALAMIN-1/GASTRIC INTRINSIC FACTOR"/>
    <property type="match status" value="1"/>
</dbReference>
<dbReference type="Gene3D" id="1.10.1330.10">
    <property type="entry name" value="Dockerin domain"/>
    <property type="match status" value="1"/>
</dbReference>
<dbReference type="InterPro" id="IPR008930">
    <property type="entry name" value="Terpenoid_cyclase/PrenylTrfase"/>
</dbReference>
<dbReference type="AlphaFoldDB" id="A0A9D1LX60"/>
<dbReference type="PROSITE" id="PS51766">
    <property type="entry name" value="DOCKERIN"/>
    <property type="match status" value="1"/>
</dbReference>
<dbReference type="InterPro" id="IPR016134">
    <property type="entry name" value="Dockerin_dom"/>
</dbReference>
<dbReference type="CDD" id="cd00688">
    <property type="entry name" value="ISOPREN_C2_like"/>
    <property type="match status" value="2"/>
</dbReference>
<comment type="caution">
    <text evidence="4">The sequence shown here is derived from an EMBL/GenBank/DDBJ whole genome shotgun (WGS) entry which is preliminary data.</text>
</comment>